<reference evidence="1" key="1">
    <citation type="submission" date="2016-10" db="EMBL/GenBank/DDBJ databases">
        <authorList>
            <person name="Varghese N."/>
        </authorList>
    </citation>
    <scope>NUCLEOTIDE SEQUENCE</scope>
</reference>
<name>A0A218MMW4_9VIRU</name>
<sequence>MMNDKLFRALLKRYEAEIEDALYKIQCIEDHNLVIPEHVDITGEIDTLLGKIGKAEEKLSVMRKYCVKNEADKSVL</sequence>
<organism evidence="1">
    <name type="scientific">uncultured virus</name>
    <dbReference type="NCBI Taxonomy" id="340016"/>
    <lineage>
        <taxon>Viruses</taxon>
        <taxon>environmental samples</taxon>
    </lineage>
</organism>
<accession>A0A218MMW4</accession>
<dbReference type="EMBL" id="KY052846">
    <property type="protein sequence ID" value="ASF00623.1"/>
    <property type="molecule type" value="Genomic_DNA"/>
</dbReference>
<reference evidence="1" key="2">
    <citation type="journal article" date="2017" name="Nat. Commun.">
        <title>Single-virus genomics reveals hidden cosmopolitan and abundant viruses.</title>
        <authorList>
            <person name="Martinez-Hernandez F."/>
            <person name="Fornas O."/>
            <person name="Lluesma Gomez M."/>
            <person name="Bolduc B."/>
            <person name="de la Cruz Pena M.J."/>
            <person name="Martinez J.M."/>
            <person name="Anton J."/>
            <person name="Gasol J.M."/>
            <person name="Rosselli R."/>
            <person name="Rodriguez-Valera F."/>
            <person name="Sullivan M.B."/>
            <person name="Acinas S.G."/>
            <person name="Martinez-Garcia M."/>
        </authorList>
    </citation>
    <scope>NUCLEOTIDE SEQUENCE</scope>
</reference>
<proteinExistence type="predicted"/>
<protein>
    <submittedName>
        <fullName evidence="1">Uncharacterized protein</fullName>
    </submittedName>
</protein>
<evidence type="ECO:0000313" key="1">
    <source>
        <dbReference type="EMBL" id="ASF00623.1"/>
    </source>
</evidence>